<dbReference type="OrthoDB" id="595470at2"/>
<comment type="similarity">
    <text evidence="1">Belongs to the RelE toxin family.</text>
</comment>
<evidence type="ECO:0000256" key="2">
    <source>
        <dbReference type="ARBA" id="ARBA00022649"/>
    </source>
</evidence>
<dbReference type="InterPro" id="IPR007712">
    <property type="entry name" value="RelE/ParE_toxin"/>
</dbReference>
<dbReference type="AlphaFoldDB" id="Q218U3"/>
<gene>
    <name evidence="3" type="ordered locus">RPC_1531</name>
</gene>
<evidence type="ECO:0000256" key="1">
    <source>
        <dbReference type="ARBA" id="ARBA00006226"/>
    </source>
</evidence>
<name>Q218U3_RHOPB</name>
<protein>
    <submittedName>
        <fullName evidence="3">Plasmid stabilization system</fullName>
    </submittedName>
</protein>
<organism evidence="3">
    <name type="scientific">Rhodopseudomonas palustris (strain BisB18)</name>
    <dbReference type="NCBI Taxonomy" id="316056"/>
    <lineage>
        <taxon>Bacteria</taxon>
        <taxon>Pseudomonadati</taxon>
        <taxon>Pseudomonadota</taxon>
        <taxon>Alphaproteobacteria</taxon>
        <taxon>Hyphomicrobiales</taxon>
        <taxon>Nitrobacteraceae</taxon>
        <taxon>Rhodopseudomonas</taxon>
    </lineage>
</organism>
<reference evidence="3" key="1">
    <citation type="submission" date="2006-03" db="EMBL/GenBank/DDBJ databases">
        <title>Complete sequence of Rhodopseudomonas palustris BisB18.</title>
        <authorList>
            <consortium name="US DOE Joint Genome Institute"/>
            <person name="Copeland A."/>
            <person name="Lucas S."/>
            <person name="Lapidus A."/>
            <person name="Barry K."/>
            <person name="Detter J.C."/>
            <person name="Glavina del Rio T."/>
            <person name="Hammon N."/>
            <person name="Israni S."/>
            <person name="Dalin E."/>
            <person name="Tice H."/>
            <person name="Pitluck S."/>
            <person name="Chain P."/>
            <person name="Malfatti S."/>
            <person name="Shin M."/>
            <person name="Vergez L."/>
            <person name="Schmutz J."/>
            <person name="Larimer F."/>
            <person name="Land M."/>
            <person name="Hauser L."/>
            <person name="Pelletier D.A."/>
            <person name="Kyrpides N."/>
            <person name="Anderson I."/>
            <person name="Oda Y."/>
            <person name="Harwood C.S."/>
            <person name="Richardson P."/>
        </authorList>
    </citation>
    <scope>NUCLEOTIDE SEQUENCE [LARGE SCALE GENOMIC DNA]</scope>
    <source>
        <strain evidence="3">BisB18</strain>
    </source>
</reference>
<keyword evidence="2" id="KW-1277">Toxin-antitoxin system</keyword>
<dbReference type="PANTHER" id="PTHR33755">
    <property type="entry name" value="TOXIN PARE1-RELATED"/>
    <property type="match status" value="1"/>
</dbReference>
<dbReference type="Pfam" id="PF05016">
    <property type="entry name" value="ParE_toxin"/>
    <property type="match status" value="1"/>
</dbReference>
<dbReference type="Gene3D" id="3.30.2310.20">
    <property type="entry name" value="RelE-like"/>
    <property type="match status" value="1"/>
</dbReference>
<proteinExistence type="inferred from homology"/>
<sequence length="96" mass="10667">MKLVFDDEALADIEDIFAWIARDSPIIAKSVVDRLFSSTELLISFPSMGHAGGAPGTLEWVVPRLPYIVVYEIDRAQDAIIVTAVLHAAQDRKRDE</sequence>
<evidence type="ECO:0000313" key="3">
    <source>
        <dbReference type="EMBL" id="ABD87093.1"/>
    </source>
</evidence>
<dbReference type="PANTHER" id="PTHR33755:SF6">
    <property type="entry name" value="PLASMID STABILIZATION SYSTEM PROTEIN"/>
    <property type="match status" value="1"/>
</dbReference>
<dbReference type="RefSeq" id="WP_011471998.1">
    <property type="nucleotide sequence ID" value="NC_007925.1"/>
</dbReference>
<dbReference type="HOGENOM" id="CLU_147162_11_0_5"/>
<dbReference type="KEGG" id="rpc:RPC_1531"/>
<accession>Q218U3</accession>
<dbReference type="eggNOG" id="COG3668">
    <property type="taxonomic scope" value="Bacteria"/>
</dbReference>
<dbReference type="InterPro" id="IPR051803">
    <property type="entry name" value="TA_system_RelE-like_toxin"/>
</dbReference>
<dbReference type="STRING" id="316056.RPC_1531"/>
<dbReference type="EMBL" id="CP000301">
    <property type="protein sequence ID" value="ABD87093.1"/>
    <property type="molecule type" value="Genomic_DNA"/>
</dbReference>
<dbReference type="InterPro" id="IPR035093">
    <property type="entry name" value="RelE/ParE_toxin_dom_sf"/>
</dbReference>